<dbReference type="EMBL" id="DVFZ01000054">
    <property type="protein sequence ID" value="HIQ82582.1"/>
    <property type="molecule type" value="Genomic_DNA"/>
</dbReference>
<reference evidence="6" key="1">
    <citation type="submission" date="2020-10" db="EMBL/GenBank/DDBJ databases">
        <authorList>
            <person name="Gilroy R."/>
        </authorList>
    </citation>
    <scope>NUCLEOTIDE SEQUENCE</scope>
    <source>
        <strain evidence="6">ChiSjej6B24-2974</strain>
    </source>
</reference>
<keyword evidence="6" id="KW-0255">Endonuclease</keyword>
<proteinExistence type="predicted"/>
<keyword evidence="6" id="KW-0540">Nuclease</keyword>
<keyword evidence="1" id="KW-0004">4Fe-4S</keyword>
<dbReference type="SUPFAM" id="SSF48150">
    <property type="entry name" value="DNA-glycosylase"/>
    <property type="match status" value="1"/>
</dbReference>
<organism evidence="6 7">
    <name type="scientific">Candidatus Pullichristensenella stercorigallinarum</name>
    <dbReference type="NCBI Taxonomy" id="2840909"/>
    <lineage>
        <taxon>Bacteria</taxon>
        <taxon>Bacillati</taxon>
        <taxon>Bacillota</taxon>
        <taxon>Clostridia</taxon>
        <taxon>Candidatus Pullichristensenella</taxon>
    </lineage>
</organism>
<dbReference type="Gene3D" id="1.10.340.30">
    <property type="entry name" value="Hypothetical protein, domain 2"/>
    <property type="match status" value="1"/>
</dbReference>
<evidence type="ECO:0000256" key="4">
    <source>
        <dbReference type="ARBA" id="ARBA00023014"/>
    </source>
</evidence>
<dbReference type="Proteomes" id="UP000824260">
    <property type="component" value="Unassembled WGS sequence"/>
</dbReference>
<dbReference type="InterPro" id="IPR023170">
    <property type="entry name" value="HhH_base_excis_C"/>
</dbReference>
<sequence>MSISAKELYHALRAAYGQPRWWSDEAYTVMFQAVLVQNTAWGNVLKTCAALGGRLTPEFVAGLSTEELERLIRPCGFYRAKARTIQALTAWFRQYNFDHQAAARVPTGTLRGELLAIRGVGAETADVILVYAFYRPAFVIDAYTRRLLKRLGYAFLNDAAIRNFFESGLPEDARVYGQYHWLILEHCIAVCRKTPCCDACPLQSACARRL</sequence>
<dbReference type="SMART" id="SM00478">
    <property type="entry name" value="ENDO3c"/>
    <property type="match status" value="1"/>
</dbReference>
<protein>
    <submittedName>
        <fullName evidence="6">Endonuclease</fullName>
    </submittedName>
</protein>
<dbReference type="PIRSF" id="PIRSF001435">
    <property type="entry name" value="Nth"/>
    <property type="match status" value="1"/>
</dbReference>
<gene>
    <name evidence="6" type="ORF">IAA52_05710</name>
</gene>
<dbReference type="Pfam" id="PF00730">
    <property type="entry name" value="HhH-GPD"/>
    <property type="match status" value="1"/>
</dbReference>
<feature type="domain" description="HhH-GPD" evidence="5">
    <location>
        <begin position="35"/>
        <end position="185"/>
    </location>
</feature>
<reference evidence="6" key="2">
    <citation type="journal article" date="2021" name="PeerJ">
        <title>Extensive microbial diversity within the chicken gut microbiome revealed by metagenomics and culture.</title>
        <authorList>
            <person name="Gilroy R."/>
            <person name="Ravi A."/>
            <person name="Getino M."/>
            <person name="Pursley I."/>
            <person name="Horton D.L."/>
            <person name="Alikhan N.F."/>
            <person name="Baker D."/>
            <person name="Gharbi K."/>
            <person name="Hall N."/>
            <person name="Watson M."/>
            <person name="Adriaenssens E.M."/>
            <person name="Foster-Nyarko E."/>
            <person name="Jarju S."/>
            <person name="Secka A."/>
            <person name="Antonio M."/>
            <person name="Oren A."/>
            <person name="Chaudhuri R.R."/>
            <person name="La Ragione R."/>
            <person name="Hildebrand F."/>
            <person name="Pallen M.J."/>
        </authorList>
    </citation>
    <scope>NUCLEOTIDE SEQUENCE</scope>
    <source>
        <strain evidence="6">ChiSjej6B24-2974</strain>
    </source>
</reference>
<evidence type="ECO:0000256" key="1">
    <source>
        <dbReference type="ARBA" id="ARBA00022485"/>
    </source>
</evidence>
<dbReference type="PANTHER" id="PTHR10359">
    <property type="entry name" value="A/G-SPECIFIC ADENINE GLYCOSYLASE/ENDONUCLEASE III"/>
    <property type="match status" value="1"/>
</dbReference>
<dbReference type="CDD" id="cd00056">
    <property type="entry name" value="ENDO3c"/>
    <property type="match status" value="1"/>
</dbReference>
<keyword evidence="2" id="KW-0479">Metal-binding</keyword>
<accession>A0A9D1CW12</accession>
<dbReference type="GO" id="GO:0046872">
    <property type="term" value="F:metal ion binding"/>
    <property type="evidence" value="ECO:0007669"/>
    <property type="project" value="UniProtKB-KW"/>
</dbReference>
<dbReference type="GO" id="GO:0004519">
    <property type="term" value="F:endonuclease activity"/>
    <property type="evidence" value="ECO:0007669"/>
    <property type="project" value="UniProtKB-KW"/>
</dbReference>
<name>A0A9D1CW12_9FIRM</name>
<keyword evidence="3" id="KW-0408">Iron</keyword>
<dbReference type="GO" id="GO:0051539">
    <property type="term" value="F:4 iron, 4 sulfur cluster binding"/>
    <property type="evidence" value="ECO:0007669"/>
    <property type="project" value="UniProtKB-KW"/>
</dbReference>
<keyword evidence="6" id="KW-0378">Hydrolase</keyword>
<dbReference type="InterPro" id="IPR003265">
    <property type="entry name" value="HhH-GPD_domain"/>
</dbReference>
<comment type="caution">
    <text evidence="6">The sequence shown here is derived from an EMBL/GenBank/DDBJ whole genome shotgun (WGS) entry which is preliminary data.</text>
</comment>
<evidence type="ECO:0000313" key="7">
    <source>
        <dbReference type="Proteomes" id="UP000824260"/>
    </source>
</evidence>
<dbReference type="AlphaFoldDB" id="A0A9D1CW12"/>
<evidence type="ECO:0000259" key="5">
    <source>
        <dbReference type="SMART" id="SM00478"/>
    </source>
</evidence>
<dbReference type="GO" id="GO:0006284">
    <property type="term" value="P:base-excision repair"/>
    <property type="evidence" value="ECO:0007669"/>
    <property type="project" value="InterPro"/>
</dbReference>
<dbReference type="Gene3D" id="1.10.1670.10">
    <property type="entry name" value="Helix-hairpin-Helix base-excision DNA repair enzymes (C-terminal)"/>
    <property type="match status" value="1"/>
</dbReference>
<evidence type="ECO:0000313" key="6">
    <source>
        <dbReference type="EMBL" id="HIQ82582.1"/>
    </source>
</evidence>
<dbReference type="InterPro" id="IPR011257">
    <property type="entry name" value="DNA_glycosylase"/>
</dbReference>
<dbReference type="PANTHER" id="PTHR10359:SF19">
    <property type="entry name" value="DNA REPAIR GLYCOSYLASE MJ1434-RELATED"/>
    <property type="match status" value="1"/>
</dbReference>
<keyword evidence="4" id="KW-0411">Iron-sulfur</keyword>
<evidence type="ECO:0000256" key="2">
    <source>
        <dbReference type="ARBA" id="ARBA00022723"/>
    </source>
</evidence>
<evidence type="ECO:0000256" key="3">
    <source>
        <dbReference type="ARBA" id="ARBA00023004"/>
    </source>
</evidence>